<dbReference type="AlphaFoldDB" id="A0A1G9V1R8"/>
<keyword evidence="1" id="KW-0472">Membrane</keyword>
<evidence type="ECO:0000256" key="1">
    <source>
        <dbReference type="SAM" id="Phobius"/>
    </source>
</evidence>
<dbReference type="Proteomes" id="UP000199370">
    <property type="component" value="Unassembled WGS sequence"/>
</dbReference>
<gene>
    <name evidence="2" type="ORF">SAMN05192554_105147</name>
</gene>
<accession>A0A1G9V1R8</accession>
<feature type="transmembrane region" description="Helical" evidence="1">
    <location>
        <begin position="12"/>
        <end position="37"/>
    </location>
</feature>
<name>A0A1G9V1R8_9EURY</name>
<feature type="transmembrane region" description="Helical" evidence="1">
    <location>
        <begin position="49"/>
        <end position="70"/>
    </location>
</feature>
<protein>
    <submittedName>
        <fullName evidence="2">Uncharacterized protein</fullName>
    </submittedName>
</protein>
<evidence type="ECO:0000313" key="2">
    <source>
        <dbReference type="EMBL" id="SDM66231.1"/>
    </source>
</evidence>
<sequence>MSDSPVRTVGVSVAVLAGSLTASVLVVVGLALGPFAVDPGVEAVSAYGPWTLAGVTLAAGFLQTFVTTAVHQQYGWARAPGVLVHLAWTAALGYALVTVGISIVPLVLCLANAFATVGLVNAGEAFDTSRTDTSEMHATDIGTGYR</sequence>
<dbReference type="EMBL" id="FNIA01000005">
    <property type="protein sequence ID" value="SDM66231.1"/>
    <property type="molecule type" value="Genomic_DNA"/>
</dbReference>
<proteinExistence type="predicted"/>
<dbReference type="STRING" id="996166.SAMN05192554_105147"/>
<dbReference type="RefSeq" id="WP_089732147.1">
    <property type="nucleotide sequence ID" value="NZ_FNIA01000005.1"/>
</dbReference>
<keyword evidence="1" id="KW-1133">Transmembrane helix</keyword>
<organism evidence="2 3">
    <name type="scientific">Haloarchaeobius iranensis</name>
    <dbReference type="NCBI Taxonomy" id="996166"/>
    <lineage>
        <taxon>Archaea</taxon>
        <taxon>Methanobacteriati</taxon>
        <taxon>Methanobacteriota</taxon>
        <taxon>Stenosarchaea group</taxon>
        <taxon>Halobacteria</taxon>
        <taxon>Halobacteriales</taxon>
        <taxon>Halorubellaceae</taxon>
        <taxon>Haloarchaeobius</taxon>
    </lineage>
</organism>
<keyword evidence="3" id="KW-1185">Reference proteome</keyword>
<feature type="transmembrane region" description="Helical" evidence="1">
    <location>
        <begin position="82"/>
        <end position="108"/>
    </location>
</feature>
<reference evidence="2 3" key="1">
    <citation type="submission" date="2016-10" db="EMBL/GenBank/DDBJ databases">
        <authorList>
            <person name="de Groot N.N."/>
        </authorList>
    </citation>
    <scope>NUCLEOTIDE SEQUENCE [LARGE SCALE GENOMIC DNA]</scope>
    <source>
        <strain evidence="3">EB21,IBRC-M 10013,KCTC 4048</strain>
    </source>
</reference>
<evidence type="ECO:0000313" key="3">
    <source>
        <dbReference type="Proteomes" id="UP000199370"/>
    </source>
</evidence>
<keyword evidence="1" id="KW-0812">Transmembrane</keyword>